<dbReference type="OrthoDB" id="63112at2759"/>
<keyword evidence="2" id="KW-1185">Reference proteome</keyword>
<evidence type="ECO:0000313" key="2">
    <source>
        <dbReference type="Proteomes" id="UP000747542"/>
    </source>
</evidence>
<proteinExistence type="predicted"/>
<reference evidence="1" key="1">
    <citation type="journal article" date="2021" name="Sci. Adv.">
        <title>The American lobster genome reveals insights on longevity, neural, and immune adaptations.</title>
        <authorList>
            <person name="Polinski J.M."/>
            <person name="Zimin A.V."/>
            <person name="Clark K.F."/>
            <person name="Kohn A.B."/>
            <person name="Sadowski N."/>
            <person name="Timp W."/>
            <person name="Ptitsyn A."/>
            <person name="Khanna P."/>
            <person name="Romanova D.Y."/>
            <person name="Williams P."/>
            <person name="Greenwood S.J."/>
            <person name="Moroz L.L."/>
            <person name="Walt D.R."/>
            <person name="Bodnar A.G."/>
        </authorList>
    </citation>
    <scope>NUCLEOTIDE SEQUENCE</scope>
    <source>
        <strain evidence="1">GMGI-L3</strain>
    </source>
</reference>
<name>A0A8J5TUE0_HOMAM</name>
<dbReference type="EMBL" id="JAHLQT010002318">
    <property type="protein sequence ID" value="KAG7177408.1"/>
    <property type="molecule type" value="Genomic_DNA"/>
</dbReference>
<protein>
    <submittedName>
        <fullName evidence="1">Uncharacterized protein</fullName>
    </submittedName>
</protein>
<dbReference type="Proteomes" id="UP000747542">
    <property type="component" value="Unassembled WGS sequence"/>
</dbReference>
<gene>
    <name evidence="1" type="ORF">Hamer_G016698</name>
</gene>
<sequence length="580" mass="65019">MPPLKPIVTLKTLCTEAMAATLAAAFVRVVGGGLCGAAKRLVGRSKNTRTTKRPVTRLTDGILASHPGTLVLKIQQYIGHGLPKDRRQDLMHQVLFLVTEMMTRLGRTKKNKDSSFGVTVQKLGQALSYALDTLLDPVVTKLDLTPLIHHSIKWVSTCKLNNRNPKETNEIDTVKVENMLIKIFGQNAQKLDNLTSIQWPHLVSGEVIRIIGRHCKSLRRLELACECDATAAMNDVKEDPAFARQERLLMNSLGALYDRAPGDFSGNKPGGCPHLQTLVLPRLDDEDGSLATHVASALCSLRELEVISGAPMLVSLGKLKNQQYPPQKLFLKHLSDIDTYNRRPMPDLSYLKGLLPQLNSIELIASQGITRPVTESFLNVKSLKIAQTDFHLNVRRFKYLETLDINLEFQIAWPLLFSLSRSRVQLRDLTLRHPTFQVGQEHEGSSLRLPSLQSFTLVRSSFIEYNAFRNLVMGAPNLVNISITLSDDRNYTVDEFRDDLISSVATLLPNLESFTAECQYKHNLYNQLNCVLTIDSANILCANCPRLKFLGHLDAWDLDDKDVNDLNDRVKANNWDLQVV</sequence>
<evidence type="ECO:0000313" key="1">
    <source>
        <dbReference type="EMBL" id="KAG7177408.1"/>
    </source>
</evidence>
<dbReference type="AlphaFoldDB" id="A0A8J5TUE0"/>
<accession>A0A8J5TUE0</accession>
<comment type="caution">
    <text evidence="1">The sequence shown here is derived from an EMBL/GenBank/DDBJ whole genome shotgun (WGS) entry which is preliminary data.</text>
</comment>
<organism evidence="1 2">
    <name type="scientific">Homarus americanus</name>
    <name type="common">American lobster</name>
    <dbReference type="NCBI Taxonomy" id="6706"/>
    <lineage>
        <taxon>Eukaryota</taxon>
        <taxon>Metazoa</taxon>
        <taxon>Ecdysozoa</taxon>
        <taxon>Arthropoda</taxon>
        <taxon>Crustacea</taxon>
        <taxon>Multicrustacea</taxon>
        <taxon>Malacostraca</taxon>
        <taxon>Eumalacostraca</taxon>
        <taxon>Eucarida</taxon>
        <taxon>Decapoda</taxon>
        <taxon>Pleocyemata</taxon>
        <taxon>Astacidea</taxon>
        <taxon>Nephropoidea</taxon>
        <taxon>Nephropidae</taxon>
        <taxon>Homarus</taxon>
    </lineage>
</organism>